<comment type="subcellular location">
    <subcellularLocation>
        <location evidence="1">Golgi apparatus membrane</location>
        <topology evidence="1">Single-pass type II membrane protein</topology>
    </subcellularLocation>
</comment>
<dbReference type="GO" id="GO:0005802">
    <property type="term" value="C:trans-Golgi network"/>
    <property type="evidence" value="ECO:0007669"/>
    <property type="project" value="TreeGrafter"/>
</dbReference>
<evidence type="ECO:0000256" key="6">
    <source>
        <dbReference type="ARBA" id="ARBA00023034"/>
    </source>
</evidence>
<feature type="compositionally biased region" description="Pro residues" evidence="7">
    <location>
        <begin position="70"/>
        <end position="80"/>
    </location>
</feature>
<dbReference type="Pfam" id="PF05637">
    <property type="entry name" value="Glyco_transf_34"/>
    <property type="match status" value="1"/>
</dbReference>
<dbReference type="GO" id="GO:0000139">
    <property type="term" value="C:Golgi membrane"/>
    <property type="evidence" value="ECO:0007669"/>
    <property type="project" value="UniProtKB-SubCell"/>
</dbReference>
<comment type="caution">
    <text evidence="9">The sequence shown here is derived from an EMBL/GenBank/DDBJ whole genome shotgun (WGS) entry which is preliminary data.</text>
</comment>
<feature type="region of interest" description="Disordered" evidence="7">
    <location>
        <begin position="68"/>
        <end position="112"/>
    </location>
</feature>
<feature type="transmembrane region" description="Helical" evidence="8">
    <location>
        <begin position="21"/>
        <end position="45"/>
    </location>
</feature>
<dbReference type="GO" id="GO:0005768">
    <property type="term" value="C:endosome"/>
    <property type="evidence" value="ECO:0007669"/>
    <property type="project" value="TreeGrafter"/>
</dbReference>
<evidence type="ECO:0000313" key="9">
    <source>
        <dbReference type="EMBL" id="KAJ8497786.1"/>
    </source>
</evidence>
<proteinExistence type="inferred from homology"/>
<evidence type="ECO:0000256" key="3">
    <source>
        <dbReference type="ARBA" id="ARBA00022676"/>
    </source>
</evidence>
<name>A0AAV8RFU1_ENSVE</name>
<keyword evidence="8" id="KW-0472">Membrane</keyword>
<protein>
    <submittedName>
        <fullName evidence="9">Uncharacterized protein</fullName>
    </submittedName>
</protein>
<dbReference type="InterPro" id="IPR029044">
    <property type="entry name" value="Nucleotide-diphossugar_trans"/>
</dbReference>
<evidence type="ECO:0000313" key="10">
    <source>
        <dbReference type="Proteomes" id="UP001222027"/>
    </source>
</evidence>
<dbReference type="PANTHER" id="PTHR31311:SF3">
    <property type="entry name" value="GLYCOSYLTRANSFERASE 7-RELATED"/>
    <property type="match status" value="1"/>
</dbReference>
<evidence type="ECO:0000256" key="8">
    <source>
        <dbReference type="SAM" id="Phobius"/>
    </source>
</evidence>
<keyword evidence="8" id="KW-0812">Transmembrane</keyword>
<dbReference type="Gene3D" id="3.90.550.10">
    <property type="entry name" value="Spore Coat Polysaccharide Biosynthesis Protein SpsA, Chain A"/>
    <property type="match status" value="1"/>
</dbReference>
<evidence type="ECO:0000256" key="2">
    <source>
        <dbReference type="ARBA" id="ARBA00005664"/>
    </source>
</evidence>
<evidence type="ECO:0000256" key="4">
    <source>
        <dbReference type="ARBA" id="ARBA00022679"/>
    </source>
</evidence>
<keyword evidence="5" id="KW-0735">Signal-anchor</keyword>
<dbReference type="EMBL" id="JAQQAF010000003">
    <property type="protein sequence ID" value="KAJ8497786.1"/>
    <property type="molecule type" value="Genomic_DNA"/>
</dbReference>
<organism evidence="9 10">
    <name type="scientific">Ensete ventricosum</name>
    <name type="common">Abyssinian banana</name>
    <name type="synonym">Musa ensete</name>
    <dbReference type="NCBI Taxonomy" id="4639"/>
    <lineage>
        <taxon>Eukaryota</taxon>
        <taxon>Viridiplantae</taxon>
        <taxon>Streptophyta</taxon>
        <taxon>Embryophyta</taxon>
        <taxon>Tracheophyta</taxon>
        <taxon>Spermatophyta</taxon>
        <taxon>Magnoliopsida</taxon>
        <taxon>Liliopsida</taxon>
        <taxon>Zingiberales</taxon>
        <taxon>Musaceae</taxon>
        <taxon>Ensete</taxon>
    </lineage>
</organism>
<dbReference type="PANTHER" id="PTHR31311">
    <property type="entry name" value="XYLOGLUCAN 6-XYLOSYLTRANSFERASE 5-RELATED-RELATED"/>
    <property type="match status" value="1"/>
</dbReference>
<evidence type="ECO:0000256" key="5">
    <source>
        <dbReference type="ARBA" id="ARBA00022968"/>
    </source>
</evidence>
<keyword evidence="4" id="KW-0808">Transferase</keyword>
<gene>
    <name evidence="9" type="ORF">OPV22_008338</name>
</gene>
<evidence type="ECO:0000256" key="1">
    <source>
        <dbReference type="ARBA" id="ARBA00004323"/>
    </source>
</evidence>
<dbReference type="InterPro" id="IPR008630">
    <property type="entry name" value="Glyco_trans_34"/>
</dbReference>
<comment type="similarity">
    <text evidence="2">Belongs to the glycosyltransferase 34 family.</text>
</comment>
<evidence type="ECO:0000256" key="7">
    <source>
        <dbReference type="SAM" id="MobiDB-lite"/>
    </source>
</evidence>
<keyword evidence="10" id="KW-1185">Reference proteome</keyword>
<keyword evidence="6" id="KW-0333">Golgi apparatus</keyword>
<sequence length="488" mass="55086">MQSKDETPPRKQSFLRSSVTLLVAERLLLVFFGAGVALLFFFSALSSSLCTVLPNPIPTPLPTIVHHRPPLAPPTAPHRPLPVATTAPRPPLSTVSHRRDSRKDHDRRRSSTRATFYDDPSLSYTIDRPIANWDSKRREWLRLNPSLATPDRVIMVTGSPPGRCPNPGGDHLLLRFYKNKADYCRLHGYDLFYNTALLHPEMPGCWAKIPLVRAAMVAHPESEWVWWVDQDAAFTDMEFRPPFHRYRAHHLVVPGWPYMVYTARDWVGLNAGVFLLRNSQWGLDFLDAWASMGPQTPHHAKWGRVLDAEIRGKLTSFADDQSALVHLLAKEQRRWRDKVHLESGYDLHGYWEPIVGRLEDVAAAYAEMERRDAVLRRRHAEKEAGSYGETRNRYLDAAAGGGGEKGSGKWRGRKRRSFVTHFTGCQPCGGAHNPAYTWEGCVDGMARALNFADDQVLRAYGFGHTNLNDSASIRPLPFGFPASSRGGR</sequence>
<dbReference type="Proteomes" id="UP001222027">
    <property type="component" value="Unassembled WGS sequence"/>
</dbReference>
<keyword evidence="3" id="KW-0328">Glycosyltransferase</keyword>
<reference evidence="9 10" key="1">
    <citation type="submission" date="2022-12" db="EMBL/GenBank/DDBJ databases">
        <title>Chromosome-scale assembly of the Ensete ventricosum genome.</title>
        <authorList>
            <person name="Dussert Y."/>
            <person name="Stocks J."/>
            <person name="Wendawek A."/>
            <person name="Woldeyes F."/>
            <person name="Nichols R.A."/>
            <person name="Borrell J.S."/>
        </authorList>
    </citation>
    <scope>NUCLEOTIDE SEQUENCE [LARGE SCALE GENOMIC DNA]</scope>
    <source>
        <strain evidence="10">cv. Maze</strain>
        <tissue evidence="9">Seeds</tissue>
    </source>
</reference>
<dbReference type="GO" id="GO:0008378">
    <property type="term" value="F:galactosyltransferase activity"/>
    <property type="evidence" value="ECO:0007669"/>
    <property type="project" value="TreeGrafter"/>
</dbReference>
<keyword evidence="8" id="KW-1133">Transmembrane helix</keyword>
<feature type="compositionally biased region" description="Basic and acidic residues" evidence="7">
    <location>
        <begin position="97"/>
        <end position="109"/>
    </location>
</feature>
<accession>A0AAV8RFU1</accession>
<dbReference type="AlphaFoldDB" id="A0AAV8RFU1"/>